<sequence>MKQSNGCLHQWDRSGIFTINWTGRSLPTTPLPFLTSRQKTKMKFTMPMKHKSSILSSTAYHGFMECSRTILDISLKLYYCILVHILRNIWDESSHLVASCTM</sequence>
<name>A0AAQ3Q4I1_9LILI</name>
<evidence type="ECO:0000313" key="2">
    <source>
        <dbReference type="Proteomes" id="UP001327560"/>
    </source>
</evidence>
<gene>
    <name evidence="1" type="ORF">Cni_G05002</name>
</gene>
<dbReference type="Proteomes" id="UP001327560">
    <property type="component" value="Chromosome 2"/>
</dbReference>
<dbReference type="EMBL" id="CP136891">
    <property type="protein sequence ID" value="WOK96295.1"/>
    <property type="molecule type" value="Genomic_DNA"/>
</dbReference>
<proteinExistence type="predicted"/>
<organism evidence="1 2">
    <name type="scientific">Canna indica</name>
    <name type="common">Indian-shot</name>
    <dbReference type="NCBI Taxonomy" id="4628"/>
    <lineage>
        <taxon>Eukaryota</taxon>
        <taxon>Viridiplantae</taxon>
        <taxon>Streptophyta</taxon>
        <taxon>Embryophyta</taxon>
        <taxon>Tracheophyta</taxon>
        <taxon>Spermatophyta</taxon>
        <taxon>Magnoliopsida</taxon>
        <taxon>Liliopsida</taxon>
        <taxon>Zingiberales</taxon>
        <taxon>Cannaceae</taxon>
        <taxon>Canna</taxon>
    </lineage>
</organism>
<protein>
    <submittedName>
        <fullName evidence="1">Uncharacterized protein</fullName>
    </submittedName>
</protein>
<dbReference type="AlphaFoldDB" id="A0AAQ3Q4I1"/>
<evidence type="ECO:0000313" key="1">
    <source>
        <dbReference type="EMBL" id="WOK96295.1"/>
    </source>
</evidence>
<keyword evidence="2" id="KW-1185">Reference proteome</keyword>
<accession>A0AAQ3Q4I1</accession>
<reference evidence="1 2" key="1">
    <citation type="submission" date="2023-10" db="EMBL/GenBank/DDBJ databases">
        <title>Chromosome-scale genome assembly provides insights into flower coloration mechanisms of Canna indica.</title>
        <authorList>
            <person name="Li C."/>
        </authorList>
    </citation>
    <scope>NUCLEOTIDE SEQUENCE [LARGE SCALE GENOMIC DNA]</scope>
    <source>
        <tissue evidence="1">Flower</tissue>
    </source>
</reference>